<dbReference type="Proteomes" id="UP000295718">
    <property type="component" value="Unassembled WGS sequence"/>
</dbReference>
<keyword evidence="4" id="KW-1185">Reference proteome</keyword>
<dbReference type="SMART" id="SM00857">
    <property type="entry name" value="Resolvase"/>
    <property type="match status" value="1"/>
</dbReference>
<dbReference type="OrthoDB" id="9784557at2"/>
<gene>
    <name evidence="3" type="ORF">EDD76_108142</name>
</gene>
<dbReference type="PROSITE" id="PS51736">
    <property type="entry name" value="RECOMBINASES_3"/>
    <property type="match status" value="1"/>
</dbReference>
<dbReference type="InterPro" id="IPR025827">
    <property type="entry name" value="Zn_ribbon_recom_dom"/>
</dbReference>
<dbReference type="PROSITE" id="PS51737">
    <property type="entry name" value="RECOMBINASE_DNA_BIND"/>
    <property type="match status" value="1"/>
</dbReference>
<dbReference type="InterPro" id="IPR050639">
    <property type="entry name" value="SSR_resolvase"/>
</dbReference>
<dbReference type="Pfam" id="PF07508">
    <property type="entry name" value="Recombinase"/>
    <property type="match status" value="1"/>
</dbReference>
<dbReference type="GO" id="GO:0000150">
    <property type="term" value="F:DNA strand exchange activity"/>
    <property type="evidence" value="ECO:0007669"/>
    <property type="project" value="InterPro"/>
</dbReference>
<dbReference type="EMBL" id="SLUO01000008">
    <property type="protein sequence ID" value="TCL57607.1"/>
    <property type="molecule type" value="Genomic_DNA"/>
</dbReference>
<protein>
    <submittedName>
        <fullName evidence="3">DNA invertase Pin-like site-specific DNA recombinase</fullName>
    </submittedName>
</protein>
<dbReference type="STRING" id="1469948.GCA_000732725_02110"/>
<reference evidence="3 4" key="1">
    <citation type="submission" date="2019-03" db="EMBL/GenBank/DDBJ databases">
        <title>Genomic Encyclopedia of Type Strains, Phase IV (KMG-IV): sequencing the most valuable type-strain genomes for metagenomic binning, comparative biology and taxonomic classification.</title>
        <authorList>
            <person name="Goeker M."/>
        </authorList>
    </citation>
    <scope>NUCLEOTIDE SEQUENCE [LARGE SCALE GENOMIC DNA]</scope>
    <source>
        <strain evidence="3 4">DSM 100556</strain>
    </source>
</reference>
<name>A0A4R1QVJ7_9FIRM</name>
<dbReference type="AlphaFoldDB" id="A0A4R1QVJ7"/>
<organism evidence="3 4">
    <name type="scientific">Kineothrix alysoides</name>
    <dbReference type="NCBI Taxonomy" id="1469948"/>
    <lineage>
        <taxon>Bacteria</taxon>
        <taxon>Bacillati</taxon>
        <taxon>Bacillota</taxon>
        <taxon>Clostridia</taxon>
        <taxon>Lachnospirales</taxon>
        <taxon>Lachnospiraceae</taxon>
        <taxon>Kineothrix</taxon>
    </lineage>
</organism>
<dbReference type="InterPro" id="IPR006119">
    <property type="entry name" value="Resolv_N"/>
</dbReference>
<dbReference type="SUPFAM" id="SSF53041">
    <property type="entry name" value="Resolvase-like"/>
    <property type="match status" value="1"/>
</dbReference>
<dbReference type="PANTHER" id="PTHR30461:SF23">
    <property type="entry name" value="DNA RECOMBINASE-RELATED"/>
    <property type="match status" value="1"/>
</dbReference>
<dbReference type="Pfam" id="PF13408">
    <property type="entry name" value="Zn_ribbon_recom"/>
    <property type="match status" value="1"/>
</dbReference>
<dbReference type="Pfam" id="PF00239">
    <property type="entry name" value="Resolvase"/>
    <property type="match status" value="1"/>
</dbReference>
<dbReference type="Gene3D" id="3.40.50.1390">
    <property type="entry name" value="Resolvase, N-terminal catalytic domain"/>
    <property type="match status" value="1"/>
</dbReference>
<evidence type="ECO:0000313" key="4">
    <source>
        <dbReference type="Proteomes" id="UP000295718"/>
    </source>
</evidence>
<dbReference type="Gene3D" id="3.90.1750.20">
    <property type="entry name" value="Putative Large Serine Recombinase, Chain B, Domain 2"/>
    <property type="match status" value="1"/>
</dbReference>
<comment type="caution">
    <text evidence="3">The sequence shown here is derived from an EMBL/GenBank/DDBJ whole genome shotgun (WGS) entry which is preliminary data.</text>
</comment>
<feature type="domain" description="Resolvase/invertase-type recombinase catalytic" evidence="1">
    <location>
        <begin position="8"/>
        <end position="166"/>
    </location>
</feature>
<dbReference type="GO" id="GO:0003677">
    <property type="term" value="F:DNA binding"/>
    <property type="evidence" value="ECO:0007669"/>
    <property type="project" value="InterPro"/>
</dbReference>
<dbReference type="InterPro" id="IPR038109">
    <property type="entry name" value="DNA_bind_recomb_sf"/>
</dbReference>
<dbReference type="PANTHER" id="PTHR30461">
    <property type="entry name" value="DNA-INVERTASE FROM LAMBDOID PROPHAGE"/>
    <property type="match status" value="1"/>
</dbReference>
<dbReference type="RefSeq" id="WP_031390799.1">
    <property type="nucleotide sequence ID" value="NZ_JPNB01000001.1"/>
</dbReference>
<evidence type="ECO:0000313" key="3">
    <source>
        <dbReference type="EMBL" id="TCL57607.1"/>
    </source>
</evidence>
<dbReference type="InterPro" id="IPR036162">
    <property type="entry name" value="Resolvase-like_N_sf"/>
</dbReference>
<evidence type="ECO:0000259" key="2">
    <source>
        <dbReference type="PROSITE" id="PS51737"/>
    </source>
</evidence>
<sequence length="551" mass="64187">MSKIDIYDTALYLRLSKDDTDIDGRNKIESNSISSQRDLLRSYIQDHEELRIFDIYIDDGYSGANFDRPEFGRMMEDIHAGKVNCVLVKDLSRFGRDYIEAGRFIQKTFPALNVRFIAITDNYDSLYADRTDKGLILPVKNFVNDSYCRDISIKVKSQQKMKRIEGKCISAFTAYGYQKNPNDKNRLIVDEYASDIVRKIFAWKIAGMSMGTIADKLNVTGVLSPMEYKKSIGVRYYTGFEGASTAKWAATSVKRILVNQVYIGDMVQGKQEKINYKIKKRIDKSQEEWICVKNTHEAIVSDMEFWMVQDLLKYDGRASQNTDMSNLFSGVLICADCKAPMIKRINKYKGKKNVYYICQTKNKSLGCSRHSIEEERLKRIIFKEIKKHLEIMVSYSEVSSYLERLNVNYEQVVEYDSQIAALRAEYNRYYNLKSILFLDLKEGLINKKEFDEFHNLYESKCMELENVIAAQKKVIKDMFQNGIMAKSQIEKIKETLELPELCRELLITTVSKIYVYEDKRLEIEFRFANEMDKLSVMQEICHEKTSLQEVI</sequence>
<feature type="domain" description="Recombinase" evidence="2">
    <location>
        <begin position="174"/>
        <end position="318"/>
    </location>
</feature>
<dbReference type="InterPro" id="IPR011109">
    <property type="entry name" value="DNA_bind_recombinase_dom"/>
</dbReference>
<accession>A0A4R1QVJ7</accession>
<evidence type="ECO:0000259" key="1">
    <source>
        <dbReference type="PROSITE" id="PS51736"/>
    </source>
</evidence>
<proteinExistence type="predicted"/>